<name>A0A0A9AJ05_ARUDO</name>
<sequence length="48" mass="5237">MNQGSKCLMLHHLPSWWSQGMLYSGRSIASPIPLQPLTASEDGVLIAN</sequence>
<organism evidence="1">
    <name type="scientific">Arundo donax</name>
    <name type="common">Giant reed</name>
    <name type="synonym">Donax arundinaceus</name>
    <dbReference type="NCBI Taxonomy" id="35708"/>
    <lineage>
        <taxon>Eukaryota</taxon>
        <taxon>Viridiplantae</taxon>
        <taxon>Streptophyta</taxon>
        <taxon>Embryophyta</taxon>
        <taxon>Tracheophyta</taxon>
        <taxon>Spermatophyta</taxon>
        <taxon>Magnoliopsida</taxon>
        <taxon>Liliopsida</taxon>
        <taxon>Poales</taxon>
        <taxon>Poaceae</taxon>
        <taxon>PACMAD clade</taxon>
        <taxon>Arundinoideae</taxon>
        <taxon>Arundineae</taxon>
        <taxon>Arundo</taxon>
    </lineage>
</organism>
<proteinExistence type="predicted"/>
<reference evidence="1" key="2">
    <citation type="journal article" date="2015" name="Data Brief">
        <title>Shoot transcriptome of the giant reed, Arundo donax.</title>
        <authorList>
            <person name="Barrero R.A."/>
            <person name="Guerrero F.D."/>
            <person name="Moolhuijzen P."/>
            <person name="Goolsby J.A."/>
            <person name="Tidwell J."/>
            <person name="Bellgard S.E."/>
            <person name="Bellgard M.I."/>
        </authorList>
    </citation>
    <scope>NUCLEOTIDE SEQUENCE</scope>
    <source>
        <tissue evidence="1">Shoot tissue taken approximately 20 cm above the soil surface</tissue>
    </source>
</reference>
<dbReference type="AlphaFoldDB" id="A0A0A9AJ05"/>
<evidence type="ECO:0000313" key="1">
    <source>
        <dbReference type="EMBL" id="JAD51096.1"/>
    </source>
</evidence>
<accession>A0A0A9AJ05</accession>
<reference evidence="1" key="1">
    <citation type="submission" date="2014-09" db="EMBL/GenBank/DDBJ databases">
        <authorList>
            <person name="Magalhaes I.L.F."/>
            <person name="Oliveira U."/>
            <person name="Santos F.R."/>
            <person name="Vidigal T.H.D.A."/>
            <person name="Brescovit A.D."/>
            <person name="Santos A.J."/>
        </authorList>
    </citation>
    <scope>NUCLEOTIDE SEQUENCE</scope>
    <source>
        <tissue evidence="1">Shoot tissue taken approximately 20 cm above the soil surface</tissue>
    </source>
</reference>
<protein>
    <submittedName>
        <fullName evidence="1">Uncharacterized protein</fullName>
    </submittedName>
</protein>
<dbReference type="EMBL" id="GBRH01246799">
    <property type="protein sequence ID" value="JAD51096.1"/>
    <property type="molecule type" value="Transcribed_RNA"/>
</dbReference>